<keyword evidence="2 8" id="KW-0812">Transmembrane</keyword>
<evidence type="ECO:0000313" key="12">
    <source>
        <dbReference type="Proteomes" id="UP001497497"/>
    </source>
</evidence>
<evidence type="ECO:0000256" key="7">
    <source>
        <dbReference type="ARBA" id="ARBA00023224"/>
    </source>
</evidence>
<keyword evidence="7 8" id="KW-0807">Transducer</keyword>
<evidence type="ECO:0000256" key="2">
    <source>
        <dbReference type="ARBA" id="ARBA00022692"/>
    </source>
</evidence>
<dbReference type="Proteomes" id="UP001497497">
    <property type="component" value="Unassembled WGS sequence"/>
</dbReference>
<name>A0AAV2H5I4_LYMST</name>
<dbReference type="PRINTS" id="PR00237">
    <property type="entry name" value="GPCRRHODOPSN"/>
</dbReference>
<keyword evidence="6 8" id="KW-0675">Receptor</keyword>
<accession>A0AAV2H5I4</accession>
<evidence type="ECO:0000259" key="10">
    <source>
        <dbReference type="PROSITE" id="PS50262"/>
    </source>
</evidence>
<dbReference type="InterPro" id="IPR000276">
    <property type="entry name" value="GPCR_Rhodpsn"/>
</dbReference>
<evidence type="ECO:0000256" key="4">
    <source>
        <dbReference type="ARBA" id="ARBA00023040"/>
    </source>
</evidence>
<comment type="similarity">
    <text evidence="8">Belongs to the G-protein coupled receptor 1 family.</text>
</comment>
<dbReference type="GO" id="GO:0005886">
    <property type="term" value="C:plasma membrane"/>
    <property type="evidence" value="ECO:0007669"/>
    <property type="project" value="TreeGrafter"/>
</dbReference>
<gene>
    <name evidence="11" type="ORF">GSLYS_00003090001</name>
</gene>
<dbReference type="GO" id="GO:0004930">
    <property type="term" value="F:G protein-coupled receptor activity"/>
    <property type="evidence" value="ECO:0007669"/>
    <property type="project" value="UniProtKB-KW"/>
</dbReference>
<evidence type="ECO:0000256" key="8">
    <source>
        <dbReference type="RuleBase" id="RU000688"/>
    </source>
</evidence>
<dbReference type="PANTHER" id="PTHR45695:SF9">
    <property type="entry name" value="LEUCOKININ RECEPTOR"/>
    <property type="match status" value="1"/>
</dbReference>
<sequence>MTTGTYIYTARQNEKNYSKNNFLNESVFPLGKWGTPFQEHAGIKPLSNFQIFEAVFLSCCLLVSTLGNGCVIWVSKHRLKRQKSASLHVLVLSLALADILQGLCQIAPMLAKIVAGEWICGEVVCKVHAVTRSMLVNISISTLAIIAMERFAYIEAFDRASSVKGYVVVMVMIWLVQCGVAAPVGVWNTVYSSPRTCNIPFDQLTRSKEYTLVIRVACYFVPLVIMWLCNVGVVYKLRASSKRVQPFTAGLANDAMRRRRSRRVTIICLMLAVIFTVNLTPFQAALIVLQESSVIDKVQFIKTMEYLWLLTVLNSCINPFVYGIFLKEFRQRLLLIITEMLFKKEKQSVKIRQLGNNVNKDVVGVSTEQSPAGSSTQPGAHSYPPGAHLVPANTIFTTKQTLSTFTNNLNVDF</sequence>
<proteinExistence type="inferred from homology"/>
<evidence type="ECO:0000256" key="5">
    <source>
        <dbReference type="ARBA" id="ARBA00023136"/>
    </source>
</evidence>
<keyword evidence="4 8" id="KW-0297">G-protein coupled receptor</keyword>
<dbReference type="InterPro" id="IPR017452">
    <property type="entry name" value="GPCR_Rhodpsn_7TM"/>
</dbReference>
<dbReference type="Gene3D" id="1.20.1070.10">
    <property type="entry name" value="Rhodopsin 7-helix transmembrane proteins"/>
    <property type="match status" value="1"/>
</dbReference>
<keyword evidence="12" id="KW-1185">Reference proteome</keyword>
<feature type="transmembrane region" description="Helical" evidence="9">
    <location>
        <begin position="54"/>
        <end position="75"/>
    </location>
</feature>
<feature type="transmembrane region" description="Helical" evidence="9">
    <location>
        <begin position="212"/>
        <end position="235"/>
    </location>
</feature>
<feature type="transmembrane region" description="Helical" evidence="9">
    <location>
        <begin position="264"/>
        <end position="286"/>
    </location>
</feature>
<reference evidence="11 12" key="1">
    <citation type="submission" date="2024-04" db="EMBL/GenBank/DDBJ databases">
        <authorList>
            <consortium name="Genoscope - CEA"/>
            <person name="William W."/>
        </authorList>
    </citation>
    <scope>NUCLEOTIDE SEQUENCE [LARGE SCALE GENOMIC DNA]</scope>
</reference>
<feature type="domain" description="G-protein coupled receptors family 1 profile" evidence="10">
    <location>
        <begin position="67"/>
        <end position="322"/>
    </location>
</feature>
<feature type="transmembrane region" description="Helical" evidence="9">
    <location>
        <begin position="134"/>
        <end position="153"/>
    </location>
</feature>
<dbReference type="Pfam" id="PF00001">
    <property type="entry name" value="7tm_1"/>
    <property type="match status" value="1"/>
</dbReference>
<dbReference type="PROSITE" id="PS00237">
    <property type="entry name" value="G_PROTEIN_RECEP_F1_1"/>
    <property type="match status" value="1"/>
</dbReference>
<comment type="caution">
    <text evidence="11">The sequence shown here is derived from an EMBL/GenBank/DDBJ whole genome shotgun (WGS) entry which is preliminary data.</text>
</comment>
<dbReference type="SUPFAM" id="SSF81321">
    <property type="entry name" value="Family A G protein-coupled receptor-like"/>
    <property type="match status" value="1"/>
</dbReference>
<dbReference type="EMBL" id="CAXITT010000040">
    <property type="protein sequence ID" value="CAL1528920.1"/>
    <property type="molecule type" value="Genomic_DNA"/>
</dbReference>
<organism evidence="11 12">
    <name type="scientific">Lymnaea stagnalis</name>
    <name type="common">Great pond snail</name>
    <name type="synonym">Helix stagnalis</name>
    <dbReference type="NCBI Taxonomy" id="6523"/>
    <lineage>
        <taxon>Eukaryota</taxon>
        <taxon>Metazoa</taxon>
        <taxon>Spiralia</taxon>
        <taxon>Lophotrochozoa</taxon>
        <taxon>Mollusca</taxon>
        <taxon>Gastropoda</taxon>
        <taxon>Heterobranchia</taxon>
        <taxon>Euthyneura</taxon>
        <taxon>Panpulmonata</taxon>
        <taxon>Hygrophila</taxon>
        <taxon>Lymnaeoidea</taxon>
        <taxon>Lymnaeidae</taxon>
        <taxon>Lymnaea</taxon>
    </lineage>
</organism>
<keyword evidence="5 9" id="KW-0472">Membrane</keyword>
<evidence type="ECO:0000256" key="3">
    <source>
        <dbReference type="ARBA" id="ARBA00022989"/>
    </source>
</evidence>
<feature type="transmembrane region" description="Helical" evidence="9">
    <location>
        <begin position="87"/>
        <end position="114"/>
    </location>
</feature>
<evidence type="ECO:0000313" key="11">
    <source>
        <dbReference type="EMBL" id="CAL1528920.1"/>
    </source>
</evidence>
<feature type="transmembrane region" description="Helical" evidence="9">
    <location>
        <begin position="165"/>
        <end position="186"/>
    </location>
</feature>
<keyword evidence="3 9" id="KW-1133">Transmembrane helix</keyword>
<evidence type="ECO:0000256" key="1">
    <source>
        <dbReference type="ARBA" id="ARBA00004141"/>
    </source>
</evidence>
<dbReference type="PROSITE" id="PS50262">
    <property type="entry name" value="G_PROTEIN_RECEP_F1_2"/>
    <property type="match status" value="1"/>
</dbReference>
<evidence type="ECO:0000256" key="6">
    <source>
        <dbReference type="ARBA" id="ARBA00023170"/>
    </source>
</evidence>
<feature type="transmembrane region" description="Helical" evidence="9">
    <location>
        <begin position="306"/>
        <end position="326"/>
    </location>
</feature>
<dbReference type="PANTHER" id="PTHR45695">
    <property type="entry name" value="LEUCOKININ RECEPTOR-RELATED"/>
    <property type="match status" value="1"/>
</dbReference>
<comment type="subcellular location">
    <subcellularLocation>
        <location evidence="1">Membrane</location>
        <topology evidence="1">Multi-pass membrane protein</topology>
    </subcellularLocation>
</comment>
<evidence type="ECO:0000256" key="9">
    <source>
        <dbReference type="SAM" id="Phobius"/>
    </source>
</evidence>
<dbReference type="AlphaFoldDB" id="A0AAV2H5I4"/>
<dbReference type="CDD" id="cd00637">
    <property type="entry name" value="7tm_classA_rhodopsin-like"/>
    <property type="match status" value="1"/>
</dbReference>
<protein>
    <recommendedName>
        <fullName evidence="10">G-protein coupled receptors family 1 profile domain-containing protein</fullName>
    </recommendedName>
</protein>